<keyword evidence="1" id="KW-0472">Membrane</keyword>
<proteinExistence type="predicted"/>
<organism evidence="2 3">
    <name type="scientific">Deinococcus depolymerans</name>
    <dbReference type="NCBI Taxonomy" id="392408"/>
    <lineage>
        <taxon>Bacteria</taxon>
        <taxon>Thermotogati</taxon>
        <taxon>Deinococcota</taxon>
        <taxon>Deinococci</taxon>
        <taxon>Deinococcales</taxon>
        <taxon>Deinococcaceae</taxon>
        <taxon>Deinococcus</taxon>
    </lineage>
</organism>
<dbReference type="Proteomes" id="UP001500191">
    <property type="component" value="Unassembled WGS sequence"/>
</dbReference>
<keyword evidence="1" id="KW-1133">Transmembrane helix</keyword>
<keyword evidence="1" id="KW-0812">Transmembrane</keyword>
<gene>
    <name evidence="2" type="ORF">GCM10008937_10050</name>
</gene>
<dbReference type="PANTHER" id="PTHR35813:SF1">
    <property type="entry name" value="INNER MEMBRANE PROTEIN YBAN"/>
    <property type="match status" value="1"/>
</dbReference>
<dbReference type="InterPro" id="IPR007401">
    <property type="entry name" value="DUF454"/>
</dbReference>
<accession>A0ABN1BS22</accession>
<evidence type="ECO:0000256" key="1">
    <source>
        <dbReference type="SAM" id="Phobius"/>
    </source>
</evidence>
<evidence type="ECO:0000313" key="3">
    <source>
        <dbReference type="Proteomes" id="UP001500191"/>
    </source>
</evidence>
<dbReference type="PANTHER" id="PTHR35813">
    <property type="entry name" value="INNER MEMBRANE PROTEIN YBAN"/>
    <property type="match status" value="1"/>
</dbReference>
<sequence length="134" mass="14339">MSRSPSPTPARPLWVALGFVLCGLGVLGLLLPGFPGTVWFILAATCFSRGDPRWEAWLLSRPVVGDLIRDYRAGLGMPRRAKWAACLCITLAVGFSVGRIPVLAGQVAWVLVGLAGVLFITRRVPTRPDGRSGA</sequence>
<dbReference type="Pfam" id="PF04304">
    <property type="entry name" value="DUF454"/>
    <property type="match status" value="1"/>
</dbReference>
<dbReference type="EMBL" id="BAAADB010000007">
    <property type="protein sequence ID" value="GAA0504390.1"/>
    <property type="molecule type" value="Genomic_DNA"/>
</dbReference>
<protein>
    <submittedName>
        <fullName evidence="2">YbaN family protein</fullName>
    </submittedName>
</protein>
<keyword evidence="3" id="KW-1185">Reference proteome</keyword>
<reference evidence="2 3" key="1">
    <citation type="journal article" date="2019" name="Int. J. Syst. Evol. Microbiol.">
        <title>The Global Catalogue of Microorganisms (GCM) 10K type strain sequencing project: providing services to taxonomists for standard genome sequencing and annotation.</title>
        <authorList>
            <consortium name="The Broad Institute Genomics Platform"/>
            <consortium name="The Broad Institute Genome Sequencing Center for Infectious Disease"/>
            <person name="Wu L."/>
            <person name="Ma J."/>
        </authorList>
    </citation>
    <scope>NUCLEOTIDE SEQUENCE [LARGE SCALE GENOMIC DNA]</scope>
    <source>
        <strain evidence="2 3">JCM 14368</strain>
    </source>
</reference>
<dbReference type="RefSeq" id="WP_343756754.1">
    <property type="nucleotide sequence ID" value="NZ_BAAADB010000007.1"/>
</dbReference>
<feature type="transmembrane region" description="Helical" evidence="1">
    <location>
        <begin position="103"/>
        <end position="121"/>
    </location>
</feature>
<evidence type="ECO:0000313" key="2">
    <source>
        <dbReference type="EMBL" id="GAA0504390.1"/>
    </source>
</evidence>
<name>A0ABN1BS22_9DEIO</name>
<comment type="caution">
    <text evidence="2">The sequence shown here is derived from an EMBL/GenBank/DDBJ whole genome shotgun (WGS) entry which is preliminary data.</text>
</comment>
<feature type="transmembrane region" description="Helical" evidence="1">
    <location>
        <begin position="12"/>
        <end position="31"/>
    </location>
</feature>